<feature type="compositionally biased region" description="Polar residues" evidence="2">
    <location>
        <begin position="526"/>
        <end position="537"/>
    </location>
</feature>
<evidence type="ECO:0000256" key="2">
    <source>
        <dbReference type="SAM" id="MobiDB-lite"/>
    </source>
</evidence>
<evidence type="ECO:0000313" key="4">
    <source>
        <dbReference type="Proteomes" id="UP001358614"/>
    </source>
</evidence>
<name>A0AAX4KNJ4_9TREE</name>
<feature type="region of interest" description="Disordered" evidence="2">
    <location>
        <begin position="172"/>
        <end position="200"/>
    </location>
</feature>
<evidence type="ECO:0008006" key="5">
    <source>
        <dbReference type="Google" id="ProtNLM"/>
    </source>
</evidence>
<keyword evidence="1" id="KW-0175">Coiled coil</keyword>
<feature type="region of interest" description="Disordered" evidence="2">
    <location>
        <begin position="220"/>
        <end position="336"/>
    </location>
</feature>
<proteinExistence type="predicted"/>
<feature type="compositionally biased region" description="Acidic residues" evidence="2">
    <location>
        <begin position="687"/>
        <end position="700"/>
    </location>
</feature>
<dbReference type="KEGG" id="ker:91104992"/>
<evidence type="ECO:0000256" key="1">
    <source>
        <dbReference type="SAM" id="Coils"/>
    </source>
</evidence>
<dbReference type="RefSeq" id="XP_066086048.1">
    <property type="nucleotide sequence ID" value="XM_066229951.1"/>
</dbReference>
<feature type="compositionally biased region" description="Polar residues" evidence="2">
    <location>
        <begin position="728"/>
        <end position="745"/>
    </location>
</feature>
<feature type="compositionally biased region" description="Low complexity" evidence="2">
    <location>
        <begin position="701"/>
        <end position="717"/>
    </location>
</feature>
<feature type="compositionally biased region" description="Polar residues" evidence="2">
    <location>
        <begin position="376"/>
        <end position="393"/>
    </location>
</feature>
<dbReference type="GeneID" id="91104992"/>
<feature type="compositionally biased region" description="Polar residues" evidence="2">
    <location>
        <begin position="293"/>
        <end position="318"/>
    </location>
</feature>
<feature type="compositionally biased region" description="Low complexity" evidence="2">
    <location>
        <begin position="110"/>
        <end position="120"/>
    </location>
</feature>
<reference evidence="3 4" key="1">
    <citation type="submission" date="2024-01" db="EMBL/GenBank/DDBJ databases">
        <title>Comparative genomics of Cryptococcus and Kwoniella reveals pathogenesis evolution and contrasting modes of karyotype evolution via chromosome fusion or intercentromeric recombination.</title>
        <authorList>
            <person name="Coelho M.A."/>
            <person name="David-Palma M."/>
            <person name="Shea T."/>
            <person name="Bowers K."/>
            <person name="McGinley-Smith S."/>
            <person name="Mohammad A.W."/>
            <person name="Gnirke A."/>
            <person name="Yurkov A.M."/>
            <person name="Nowrousian M."/>
            <person name="Sun S."/>
            <person name="Cuomo C.A."/>
            <person name="Heitman J."/>
        </authorList>
    </citation>
    <scope>NUCLEOTIDE SEQUENCE [LARGE SCALE GENOMIC DNA]</scope>
    <source>
        <strain evidence="3 4">PYCC6329</strain>
    </source>
</reference>
<feature type="coiled-coil region" evidence="1">
    <location>
        <begin position="22"/>
        <end position="67"/>
    </location>
</feature>
<feature type="compositionally biased region" description="Basic and acidic residues" evidence="2">
    <location>
        <begin position="584"/>
        <end position="594"/>
    </location>
</feature>
<dbReference type="AlphaFoldDB" id="A0AAX4KNJ4"/>
<feature type="compositionally biased region" description="Basic and acidic residues" evidence="2">
    <location>
        <begin position="489"/>
        <end position="505"/>
    </location>
</feature>
<feature type="compositionally biased region" description="Low complexity" evidence="2">
    <location>
        <begin position="640"/>
        <end position="656"/>
    </location>
</feature>
<keyword evidence="4" id="KW-1185">Reference proteome</keyword>
<feature type="compositionally biased region" description="Polar residues" evidence="2">
    <location>
        <begin position="463"/>
        <end position="483"/>
    </location>
</feature>
<dbReference type="EMBL" id="CP144089">
    <property type="protein sequence ID" value="WWD08081.1"/>
    <property type="molecule type" value="Genomic_DNA"/>
</dbReference>
<accession>A0AAX4KNJ4</accession>
<dbReference type="Proteomes" id="UP001358614">
    <property type="component" value="Chromosome 1"/>
</dbReference>
<feature type="compositionally biased region" description="Polar residues" evidence="2">
    <location>
        <begin position="252"/>
        <end position="275"/>
    </location>
</feature>
<feature type="region of interest" description="Disordered" evidence="2">
    <location>
        <begin position="463"/>
        <end position="594"/>
    </location>
</feature>
<evidence type="ECO:0000313" key="3">
    <source>
        <dbReference type="EMBL" id="WWD08081.1"/>
    </source>
</evidence>
<organism evidence="3 4">
    <name type="scientific">Kwoniella europaea PYCC6329</name>
    <dbReference type="NCBI Taxonomy" id="1423913"/>
    <lineage>
        <taxon>Eukaryota</taxon>
        <taxon>Fungi</taxon>
        <taxon>Dikarya</taxon>
        <taxon>Basidiomycota</taxon>
        <taxon>Agaricomycotina</taxon>
        <taxon>Tremellomycetes</taxon>
        <taxon>Tremellales</taxon>
        <taxon>Cryptococcaceae</taxon>
        <taxon>Kwoniella</taxon>
    </lineage>
</organism>
<feature type="region of interest" description="Disordered" evidence="2">
    <location>
        <begin position="93"/>
        <end position="126"/>
    </location>
</feature>
<protein>
    <recommendedName>
        <fullName evidence="5">DUF4048 domain-containing protein</fullName>
    </recommendedName>
</protein>
<gene>
    <name evidence="3" type="ORF">V865_006191</name>
</gene>
<feature type="region of interest" description="Disordered" evidence="2">
    <location>
        <begin position="376"/>
        <end position="441"/>
    </location>
</feature>
<sequence length="788" mass="87451">MPSPPSQNPPVLEPNNNVVQTAATAQQNTRALLRSLEELRDSLSTRVEHLSNAVERLRGQAGELERALEGENGVQRELRDPTRSRQRARDIVNAYENRENPSPVPPPAPLTATAATTSTPISRSLSRPITSDEIHTLLNRASASAPGSRPNPANDVWTTRAQNIEERIRRLSETARDLRSRSTSSINENTTERDRPDDLLRGVLNRARELREDQDRLEDGIRRLSVPTPEDGDGRARTPQIVYPNLNRRQSRQGTTGIMSTSRSRSRGLTPTNTRQVERQPPPEIVRSAPLSPASTIRPSLNSTSCTDVAASPSPSSDGNDRGDNHISPLPLPQQDSQLTINRINLLNQPVPPRPSARLSNTDLMDMARSIVEGISTSSLTDLNPPSTTNNDITPLHRRDARRDSSLTFRGRRVEASMAQNQGQGEAQPRSRNDNEEMTEDEVLRTWPFLAQILQHPFTATRTATTANGQQNRTGASTAQSRGESPMEETVRLMLDDRERRDRYRSPRPAGSSPSNIGADERGPRRTNTSQWSSSWSARDPDTEDDQDDRQLVEEHTVVVIDMTTDPPTEQVLPRFLMSQPQRRSTEEQERIRDDRRLANERVWESRRELESMGITDGPSAPRSIANPPQPRQRDRDRLTSTSSSGLGLGLEPSLGVEAVTPTQGISMADLENGMEGVMRALIIDSDSEDETTDDSESDNSSESGSGSLSGEGTVFEGEGERVERGNSHGQSTNNTRTADSINTIIDQRIPPKETFDTDLHLWPSHYNLSSFKREASICLQTAGYRQD</sequence>
<feature type="region of interest" description="Disordered" evidence="2">
    <location>
        <begin position="609"/>
        <end position="656"/>
    </location>
</feature>
<feature type="region of interest" description="Disordered" evidence="2">
    <location>
        <begin position="68"/>
        <end position="87"/>
    </location>
</feature>
<feature type="compositionally biased region" description="Basic and acidic residues" evidence="2">
    <location>
        <begin position="395"/>
        <end position="405"/>
    </location>
</feature>
<feature type="compositionally biased region" description="Basic and acidic residues" evidence="2">
    <location>
        <begin position="190"/>
        <end position="200"/>
    </location>
</feature>
<feature type="region of interest" description="Disordered" evidence="2">
    <location>
        <begin position="687"/>
        <end position="745"/>
    </location>
</feature>